<dbReference type="InterPro" id="IPR014756">
    <property type="entry name" value="Ig_E-set"/>
</dbReference>
<dbReference type="Proteomes" id="UP001279410">
    <property type="component" value="Unassembled WGS sequence"/>
</dbReference>
<protein>
    <submittedName>
        <fullName evidence="2">Filamin-B-like isoform X1</fullName>
    </submittedName>
</protein>
<dbReference type="Gene3D" id="2.60.40.10">
    <property type="entry name" value="Immunoglobulins"/>
    <property type="match status" value="1"/>
</dbReference>
<dbReference type="InterPro" id="IPR017868">
    <property type="entry name" value="Filamin/ABP280_repeat-like"/>
</dbReference>
<comment type="caution">
    <text evidence="2">The sequence shown here is derived from an EMBL/GenBank/DDBJ whole genome shotgun (WGS) entry which is preliminary data.</text>
</comment>
<evidence type="ECO:0000256" key="1">
    <source>
        <dbReference type="PROSITE-ProRule" id="PRU00087"/>
    </source>
</evidence>
<proteinExistence type="predicted"/>
<keyword evidence="3" id="KW-1185">Reference proteome</keyword>
<organism evidence="2 3">
    <name type="scientific">Lates japonicus</name>
    <name type="common">Japanese lates</name>
    <dbReference type="NCBI Taxonomy" id="270547"/>
    <lineage>
        <taxon>Eukaryota</taxon>
        <taxon>Metazoa</taxon>
        <taxon>Chordata</taxon>
        <taxon>Craniata</taxon>
        <taxon>Vertebrata</taxon>
        <taxon>Euteleostomi</taxon>
        <taxon>Actinopterygii</taxon>
        <taxon>Neopterygii</taxon>
        <taxon>Teleostei</taxon>
        <taxon>Neoteleostei</taxon>
        <taxon>Acanthomorphata</taxon>
        <taxon>Carangaria</taxon>
        <taxon>Carangaria incertae sedis</taxon>
        <taxon>Centropomidae</taxon>
        <taxon>Lates</taxon>
    </lineage>
</organism>
<feature type="repeat" description="Filamin" evidence="1">
    <location>
        <begin position="118"/>
        <end position="158"/>
    </location>
</feature>
<evidence type="ECO:0000313" key="2">
    <source>
        <dbReference type="EMBL" id="GLD71463.1"/>
    </source>
</evidence>
<dbReference type="GO" id="GO:0007399">
    <property type="term" value="P:nervous system development"/>
    <property type="evidence" value="ECO:0007669"/>
    <property type="project" value="UniProtKB-ARBA"/>
</dbReference>
<name>A0AAD3RJH0_LATJO</name>
<accession>A0AAD3RJH0</accession>
<dbReference type="AlphaFoldDB" id="A0AAD3RJH0"/>
<gene>
    <name evidence="2" type="ORF">AKAME5_002278500</name>
</gene>
<reference evidence="2" key="1">
    <citation type="submission" date="2022-08" db="EMBL/GenBank/DDBJ databases">
        <title>Genome sequencing of akame (Lates japonicus).</title>
        <authorList>
            <person name="Hashiguchi Y."/>
            <person name="Takahashi H."/>
        </authorList>
    </citation>
    <scope>NUCLEOTIDE SEQUENCE</scope>
    <source>
        <strain evidence="2">Kochi</strain>
    </source>
</reference>
<sequence>MVLEWREPTEGQRPTLYQVDRSGAGDGGAQYRCQFVRYTPGTEEVWLVNVSYDGHPIPGSLSLWRPSCLPDPSKGEGAFCPGSGEVWWGTRQSLPLTPKVPALECLGPRWRADRGQDRVTDNGDGPACLYLPTEPGDHLVNILFEEVHILACLFRADIQMPFDP</sequence>
<dbReference type="SUPFAM" id="SSF81296">
    <property type="entry name" value="E set domains"/>
    <property type="match status" value="1"/>
</dbReference>
<evidence type="ECO:0000313" key="3">
    <source>
        <dbReference type="Proteomes" id="UP001279410"/>
    </source>
</evidence>
<dbReference type="PROSITE" id="PS50194">
    <property type="entry name" value="FILAMIN_REPEAT"/>
    <property type="match status" value="1"/>
</dbReference>
<dbReference type="EMBL" id="BRZM01000608">
    <property type="protein sequence ID" value="GLD71463.1"/>
    <property type="molecule type" value="Genomic_DNA"/>
</dbReference>
<dbReference type="InterPro" id="IPR013783">
    <property type="entry name" value="Ig-like_fold"/>
</dbReference>